<dbReference type="VEuPathDB" id="FungiDB:Z518_11394"/>
<dbReference type="InterPro" id="IPR053175">
    <property type="entry name" value="DHMBA_Reg_Transcription_Factor"/>
</dbReference>
<evidence type="ECO:0000313" key="2">
    <source>
        <dbReference type="Proteomes" id="UP000053617"/>
    </source>
</evidence>
<accession>A0A0D2FBD0</accession>
<name>A0A0D2FBD0_9EURO</name>
<reference evidence="1 2" key="1">
    <citation type="submission" date="2015-01" db="EMBL/GenBank/DDBJ databases">
        <title>The Genome Sequence of Rhinocladiella mackenzie CBS 650.93.</title>
        <authorList>
            <consortium name="The Broad Institute Genomics Platform"/>
            <person name="Cuomo C."/>
            <person name="de Hoog S."/>
            <person name="Gorbushina A."/>
            <person name="Stielow B."/>
            <person name="Teixiera M."/>
            <person name="Abouelleil A."/>
            <person name="Chapman S.B."/>
            <person name="Priest M."/>
            <person name="Young S.K."/>
            <person name="Wortman J."/>
            <person name="Nusbaum C."/>
            <person name="Birren B."/>
        </authorList>
    </citation>
    <scope>NUCLEOTIDE SEQUENCE [LARGE SCALE GENOMIC DNA]</scope>
    <source>
        <strain evidence="1 2">CBS 650.93</strain>
    </source>
</reference>
<keyword evidence="2" id="KW-1185">Reference proteome</keyword>
<dbReference type="Proteomes" id="UP000053617">
    <property type="component" value="Unassembled WGS sequence"/>
</dbReference>
<dbReference type="EMBL" id="KN847487">
    <property type="protein sequence ID" value="KIW99406.1"/>
    <property type="molecule type" value="Genomic_DNA"/>
</dbReference>
<evidence type="ECO:0000313" key="1">
    <source>
        <dbReference type="EMBL" id="KIW99406.1"/>
    </source>
</evidence>
<sequence length="169" mass="19197">MAMGHLAKDHRFYQQASAQYSCALNPLRKEIRNPVHLTQDYTPVGIWLLGLSGALCDDNDRPWAPHAQALARLLKIRGRQQLTTMQGRAIFRMIFGHLVLMNLNSGTRPIMDPTQWISELEDFLPNQPLDRGCEAVLRISQFCASIRDIPLVPGTQDEDLLNLILQIRI</sequence>
<organism evidence="1 2">
    <name type="scientific">Rhinocladiella mackenziei CBS 650.93</name>
    <dbReference type="NCBI Taxonomy" id="1442369"/>
    <lineage>
        <taxon>Eukaryota</taxon>
        <taxon>Fungi</taxon>
        <taxon>Dikarya</taxon>
        <taxon>Ascomycota</taxon>
        <taxon>Pezizomycotina</taxon>
        <taxon>Eurotiomycetes</taxon>
        <taxon>Chaetothyriomycetidae</taxon>
        <taxon>Chaetothyriales</taxon>
        <taxon>Herpotrichiellaceae</taxon>
        <taxon>Rhinocladiella</taxon>
    </lineage>
</organism>
<dbReference type="OrthoDB" id="5429770at2759"/>
<proteinExistence type="predicted"/>
<dbReference type="RefSeq" id="XP_013266543.1">
    <property type="nucleotide sequence ID" value="XM_013411089.1"/>
</dbReference>
<protein>
    <recommendedName>
        <fullName evidence="3">Transcription factor domain-containing protein</fullName>
    </recommendedName>
</protein>
<gene>
    <name evidence="1" type="ORF">Z518_11394</name>
</gene>
<evidence type="ECO:0008006" key="3">
    <source>
        <dbReference type="Google" id="ProtNLM"/>
    </source>
</evidence>
<dbReference type="HOGENOM" id="CLU_1579385_0_0_1"/>
<dbReference type="GeneID" id="25299465"/>
<dbReference type="PANTHER" id="PTHR38791">
    <property type="entry name" value="ZN(II)2CYS6 TRANSCRIPTION FACTOR (EUROFUNG)-RELATED-RELATED"/>
    <property type="match status" value="1"/>
</dbReference>
<dbReference type="AlphaFoldDB" id="A0A0D2FBD0"/>